<keyword evidence="3" id="KW-1185">Reference proteome</keyword>
<proteinExistence type="predicted"/>
<evidence type="ECO:0000313" key="2">
    <source>
        <dbReference type="EMBL" id="MDP9846853.1"/>
    </source>
</evidence>
<protein>
    <recommendedName>
        <fullName evidence="1">DUF5753 domain-containing protein</fullName>
    </recommendedName>
</protein>
<accession>A0ABT9QJD1</accession>
<dbReference type="Proteomes" id="UP001225356">
    <property type="component" value="Unassembled WGS sequence"/>
</dbReference>
<comment type="caution">
    <text evidence="2">The sequence shown here is derived from an EMBL/GenBank/DDBJ whole genome shotgun (WGS) entry which is preliminary data.</text>
</comment>
<dbReference type="InterPro" id="IPR043917">
    <property type="entry name" value="DUF5753"/>
</dbReference>
<organism evidence="2 3">
    <name type="scientific">Streptosporangium lutulentum</name>
    <dbReference type="NCBI Taxonomy" id="1461250"/>
    <lineage>
        <taxon>Bacteria</taxon>
        <taxon>Bacillati</taxon>
        <taxon>Actinomycetota</taxon>
        <taxon>Actinomycetes</taxon>
        <taxon>Streptosporangiales</taxon>
        <taxon>Streptosporangiaceae</taxon>
        <taxon>Streptosporangium</taxon>
    </lineage>
</organism>
<evidence type="ECO:0000313" key="3">
    <source>
        <dbReference type="Proteomes" id="UP001225356"/>
    </source>
</evidence>
<reference evidence="2 3" key="1">
    <citation type="submission" date="2023-07" db="EMBL/GenBank/DDBJ databases">
        <title>Sequencing the genomes of 1000 actinobacteria strains.</title>
        <authorList>
            <person name="Klenk H.-P."/>
        </authorList>
    </citation>
    <scope>NUCLEOTIDE SEQUENCE [LARGE SCALE GENOMIC DNA]</scope>
    <source>
        <strain evidence="2 3">DSM 46740</strain>
    </source>
</reference>
<name>A0ABT9QJD1_9ACTN</name>
<dbReference type="Pfam" id="PF19054">
    <property type="entry name" value="DUF5753"/>
    <property type="match status" value="1"/>
</dbReference>
<dbReference type="RefSeq" id="WP_307563671.1">
    <property type="nucleotide sequence ID" value="NZ_JAUSQU010000001.1"/>
</dbReference>
<feature type="domain" description="DUF5753" evidence="1">
    <location>
        <begin position="17"/>
        <end position="187"/>
    </location>
</feature>
<gene>
    <name evidence="2" type="ORF">J2853_006064</name>
</gene>
<sequence length="196" mass="21671">MSRPLERRPSPGRRYIEVGAGVIRTCEPTIVPGLLQTPDYAHAIFKGGRQLDEAAIGRRVKARIARQAILDRDTPPQLLVVIDEAVLRRPVGGARVMCDQLEHIIKMNERPNVTVQVLPLSIGAHAAIMGGFVILDFASPLDPSLVYLETATDGLYLEQQEELHRYTVIYGHAQALALSPDESTRCMESVIEQLRG</sequence>
<evidence type="ECO:0000259" key="1">
    <source>
        <dbReference type="Pfam" id="PF19054"/>
    </source>
</evidence>
<dbReference type="EMBL" id="JAUSQU010000001">
    <property type="protein sequence ID" value="MDP9846853.1"/>
    <property type="molecule type" value="Genomic_DNA"/>
</dbReference>